<feature type="chain" id="PRO_5041993655" description="Peptidase S1 domain-containing protein" evidence="3">
    <location>
        <begin position="27"/>
        <end position="290"/>
    </location>
</feature>
<dbReference type="PRINTS" id="PR00722">
    <property type="entry name" value="CHYMOTRYPSIN"/>
</dbReference>
<feature type="signal peptide" evidence="3">
    <location>
        <begin position="1"/>
        <end position="26"/>
    </location>
</feature>
<protein>
    <recommendedName>
        <fullName evidence="4">Peptidase S1 domain-containing protein</fullName>
    </recommendedName>
</protein>
<evidence type="ECO:0000259" key="4">
    <source>
        <dbReference type="PROSITE" id="PS50240"/>
    </source>
</evidence>
<evidence type="ECO:0000256" key="1">
    <source>
        <dbReference type="ARBA" id="ARBA00023157"/>
    </source>
</evidence>
<reference evidence="5" key="2">
    <citation type="submission" date="2023-05" db="EMBL/GenBank/DDBJ databases">
        <authorList>
            <person name="Fouks B."/>
        </authorList>
    </citation>
    <scope>NUCLEOTIDE SEQUENCE</scope>
    <source>
        <strain evidence="5">Stay&amp;Tobe</strain>
        <tissue evidence="5">Testes</tissue>
    </source>
</reference>
<dbReference type="SUPFAM" id="SSF50494">
    <property type="entry name" value="Trypsin-like serine proteases"/>
    <property type="match status" value="1"/>
</dbReference>
<evidence type="ECO:0000256" key="2">
    <source>
        <dbReference type="RuleBase" id="RU363034"/>
    </source>
</evidence>
<dbReference type="FunFam" id="2.40.10.10:FF:000068">
    <property type="entry name" value="transmembrane protease serine 2"/>
    <property type="match status" value="1"/>
</dbReference>
<evidence type="ECO:0000256" key="3">
    <source>
        <dbReference type="SAM" id="SignalP"/>
    </source>
</evidence>
<comment type="caution">
    <text evidence="5">The sequence shown here is derived from an EMBL/GenBank/DDBJ whole genome shotgun (WGS) entry which is preliminary data.</text>
</comment>
<dbReference type="PROSITE" id="PS50240">
    <property type="entry name" value="TRYPSIN_DOM"/>
    <property type="match status" value="1"/>
</dbReference>
<gene>
    <name evidence="5" type="ORF">L9F63_004781</name>
</gene>
<proteinExistence type="predicted"/>
<keyword evidence="2" id="KW-0378">Hydrolase</keyword>
<reference evidence="5" key="1">
    <citation type="journal article" date="2023" name="IScience">
        <title>Live-bearing cockroach genome reveals convergent evolutionary mechanisms linked to viviparity in insects and beyond.</title>
        <authorList>
            <person name="Fouks B."/>
            <person name="Harrison M.C."/>
            <person name="Mikhailova A.A."/>
            <person name="Marchal E."/>
            <person name="English S."/>
            <person name="Carruthers M."/>
            <person name="Jennings E.C."/>
            <person name="Chiamaka E.L."/>
            <person name="Frigard R.A."/>
            <person name="Pippel M."/>
            <person name="Attardo G.M."/>
            <person name="Benoit J.B."/>
            <person name="Bornberg-Bauer E."/>
            <person name="Tobe S.S."/>
        </authorList>
    </citation>
    <scope>NUCLEOTIDE SEQUENCE</scope>
    <source>
        <strain evidence="5">Stay&amp;Tobe</strain>
    </source>
</reference>
<keyword evidence="2" id="KW-0645">Protease</keyword>
<keyword evidence="2" id="KW-0720">Serine protease</keyword>
<accession>A0AAD8E7D1</accession>
<dbReference type="PANTHER" id="PTHR24252">
    <property type="entry name" value="ACROSIN-RELATED"/>
    <property type="match status" value="1"/>
</dbReference>
<sequence length="290" mass="31646">MTTLLTFPVLCLLLTCRIVRIGFANARSQDIHLHRHPRSGGYPKFPLNTYVPDACGTRDVTHEPVRPGYATAKIVGGSVAPYGAYPWQVEIKQYRPGPRQYEHHCGGAVVGPRLVLTAAHCLQNEEINQLRVVVGDYNLQIADQHEKSFRVEKMLVHPDFRKYGPYSNDIGLIKVGALSDGGIHFNSHVKPICLPELQTKSAEGSWCSVTGWGAQKRSTLDFPADEVDSLSQVLQVAAVPLLDLNTCRRADVYGGRRQSILDSMLCAGRLEGGVDACGGDSGGPLACEIN</sequence>
<dbReference type="PANTHER" id="PTHR24252:SF7">
    <property type="entry name" value="HYALIN"/>
    <property type="match status" value="1"/>
</dbReference>
<keyword evidence="1" id="KW-1015">Disulfide bond</keyword>
<dbReference type="InterPro" id="IPR009003">
    <property type="entry name" value="Peptidase_S1_PA"/>
</dbReference>
<dbReference type="SMART" id="SM00020">
    <property type="entry name" value="Tryp_SPc"/>
    <property type="match status" value="1"/>
</dbReference>
<dbReference type="InterPro" id="IPR033116">
    <property type="entry name" value="TRYPSIN_SER"/>
</dbReference>
<dbReference type="InterPro" id="IPR043504">
    <property type="entry name" value="Peptidase_S1_PA_chymotrypsin"/>
</dbReference>
<name>A0AAD8E7D1_DIPPU</name>
<dbReference type="Gene3D" id="2.40.10.10">
    <property type="entry name" value="Trypsin-like serine proteases"/>
    <property type="match status" value="1"/>
</dbReference>
<dbReference type="InterPro" id="IPR001314">
    <property type="entry name" value="Peptidase_S1A"/>
</dbReference>
<evidence type="ECO:0000313" key="5">
    <source>
        <dbReference type="EMBL" id="KAJ9579596.1"/>
    </source>
</evidence>
<dbReference type="Pfam" id="PF00089">
    <property type="entry name" value="Trypsin"/>
    <property type="match status" value="1"/>
</dbReference>
<evidence type="ECO:0000313" key="6">
    <source>
        <dbReference type="Proteomes" id="UP001233999"/>
    </source>
</evidence>
<dbReference type="GO" id="GO:0006508">
    <property type="term" value="P:proteolysis"/>
    <property type="evidence" value="ECO:0007669"/>
    <property type="project" value="UniProtKB-KW"/>
</dbReference>
<dbReference type="InterPro" id="IPR001254">
    <property type="entry name" value="Trypsin_dom"/>
</dbReference>
<keyword evidence="3" id="KW-0732">Signal</keyword>
<feature type="non-terminal residue" evidence="5">
    <location>
        <position position="290"/>
    </location>
</feature>
<feature type="domain" description="Peptidase S1" evidence="4">
    <location>
        <begin position="74"/>
        <end position="290"/>
    </location>
</feature>
<organism evidence="5 6">
    <name type="scientific">Diploptera punctata</name>
    <name type="common">Pacific beetle cockroach</name>
    <dbReference type="NCBI Taxonomy" id="6984"/>
    <lineage>
        <taxon>Eukaryota</taxon>
        <taxon>Metazoa</taxon>
        <taxon>Ecdysozoa</taxon>
        <taxon>Arthropoda</taxon>
        <taxon>Hexapoda</taxon>
        <taxon>Insecta</taxon>
        <taxon>Pterygota</taxon>
        <taxon>Neoptera</taxon>
        <taxon>Polyneoptera</taxon>
        <taxon>Dictyoptera</taxon>
        <taxon>Blattodea</taxon>
        <taxon>Blaberoidea</taxon>
        <taxon>Blaberidae</taxon>
        <taxon>Diplopterinae</taxon>
        <taxon>Diploptera</taxon>
    </lineage>
</organism>
<dbReference type="CDD" id="cd00190">
    <property type="entry name" value="Tryp_SPc"/>
    <property type="match status" value="1"/>
</dbReference>
<dbReference type="Proteomes" id="UP001233999">
    <property type="component" value="Unassembled WGS sequence"/>
</dbReference>
<dbReference type="EMBL" id="JASPKZ010008385">
    <property type="protein sequence ID" value="KAJ9579596.1"/>
    <property type="molecule type" value="Genomic_DNA"/>
</dbReference>
<dbReference type="AlphaFoldDB" id="A0AAD8E7D1"/>
<dbReference type="InterPro" id="IPR018114">
    <property type="entry name" value="TRYPSIN_HIS"/>
</dbReference>
<dbReference type="PROSITE" id="PS00134">
    <property type="entry name" value="TRYPSIN_HIS"/>
    <property type="match status" value="1"/>
</dbReference>
<dbReference type="PROSITE" id="PS00135">
    <property type="entry name" value="TRYPSIN_SER"/>
    <property type="match status" value="1"/>
</dbReference>
<keyword evidence="6" id="KW-1185">Reference proteome</keyword>
<dbReference type="GO" id="GO:0004252">
    <property type="term" value="F:serine-type endopeptidase activity"/>
    <property type="evidence" value="ECO:0007669"/>
    <property type="project" value="InterPro"/>
</dbReference>